<keyword evidence="7" id="KW-0560">Oxidoreductase</keyword>
<accession>D7FQS6</accession>
<evidence type="ECO:0000259" key="9">
    <source>
        <dbReference type="Pfam" id="PF01243"/>
    </source>
</evidence>
<protein>
    <recommendedName>
        <fullName evidence="4">pyridoxal 5'-phosphate synthase</fullName>
        <ecNumber evidence="4">1.4.3.5</ecNumber>
    </recommendedName>
</protein>
<dbReference type="Gene3D" id="2.30.110.10">
    <property type="entry name" value="Electron Transport, Fmn-binding Protein, Chain A"/>
    <property type="match status" value="1"/>
</dbReference>
<evidence type="ECO:0000256" key="5">
    <source>
        <dbReference type="ARBA" id="ARBA00022630"/>
    </source>
</evidence>
<dbReference type="InterPro" id="IPR036770">
    <property type="entry name" value="Ankyrin_rpt-contain_sf"/>
</dbReference>
<dbReference type="AlphaFoldDB" id="D7FQS6"/>
<dbReference type="eggNOG" id="KOG2586">
    <property type="taxonomic scope" value="Eukaryota"/>
</dbReference>
<dbReference type="UniPathway" id="UPA01068">
    <property type="reaction ID" value="UER00304"/>
</dbReference>
<feature type="region of interest" description="Disordered" evidence="8">
    <location>
        <begin position="205"/>
        <end position="274"/>
    </location>
</feature>
<keyword evidence="11" id="KW-1185">Reference proteome</keyword>
<dbReference type="SUPFAM" id="SSF50475">
    <property type="entry name" value="FMN-binding split barrel"/>
    <property type="match status" value="1"/>
</dbReference>
<evidence type="ECO:0000313" key="10">
    <source>
        <dbReference type="EMBL" id="CBJ49183.1"/>
    </source>
</evidence>
<evidence type="ECO:0000256" key="2">
    <source>
        <dbReference type="ARBA" id="ARBA00004738"/>
    </source>
</evidence>
<sequence>MDSTCGGSGGGGGNNNCGGASPRGSKRRAEDTAMSSASETAAKGGGDMEVTAPEAKAPEDGAKGGGGEGEEEQQDNGASEDGDLAALRGDLDFCKRNEGLKFTAKAMDGAAAAGHLDMVVWLHEQGGACTTDAMDLAARGGHLDIVQWLHDTRTEGCSDAALALAAGRGHLATVQWFYSNSVPGDISKAIDEAQKGGHKEVVEWLKSHSSSSSSSSSNSSSNKKSRVDPRPGAGTAMSSAEGSSPSTFTHGAHSQQMVPPPPPGTKPCPPMGMFGSPFGNFSPVNGIVLPGDTIAQKIVPKQAAAGIIPTPKAKPPASGAGGSQRLRSNMLRSPELTLATSGRLSNTDERQLKAVMEFRKAYSAQALEGSNIPKDPFTLFAVWFEEARIARASEPGAMCLSTVGPTGRPSARYVMLQGFDKRGFVWYTNFESRKSQEMSHNPYGALSFWWSEVQRAVRIEGVMTKVTEKESTEYFKSRPRGSQVGAWALHQSRPVESRGSLEANVKDVQSRREEFGFCKQTKGAECRKVRGWGEGRVTLHSTDVCVCVCDVR</sequence>
<dbReference type="GO" id="GO:0004733">
    <property type="term" value="F:pyridoxamine phosphate oxidase activity"/>
    <property type="evidence" value="ECO:0007669"/>
    <property type="project" value="UniProtKB-EC"/>
</dbReference>
<evidence type="ECO:0000256" key="3">
    <source>
        <dbReference type="ARBA" id="ARBA00005037"/>
    </source>
</evidence>
<dbReference type="NCBIfam" id="NF004231">
    <property type="entry name" value="PRK05679.1"/>
    <property type="match status" value="1"/>
</dbReference>
<dbReference type="Pfam" id="PF01243">
    <property type="entry name" value="PNPOx_N"/>
    <property type="match status" value="1"/>
</dbReference>
<dbReference type="GO" id="GO:0010181">
    <property type="term" value="F:FMN binding"/>
    <property type="evidence" value="ECO:0007669"/>
    <property type="project" value="InterPro"/>
</dbReference>
<dbReference type="STRING" id="2880.D7FQS6"/>
<reference evidence="10 11" key="1">
    <citation type="journal article" date="2010" name="Nature">
        <title>The Ectocarpus genome and the independent evolution of multicellularity in brown algae.</title>
        <authorList>
            <person name="Cock J.M."/>
            <person name="Sterck L."/>
            <person name="Rouze P."/>
            <person name="Scornet D."/>
            <person name="Allen A.E."/>
            <person name="Amoutzias G."/>
            <person name="Anthouard V."/>
            <person name="Artiguenave F."/>
            <person name="Aury J.M."/>
            <person name="Badger J.H."/>
            <person name="Beszteri B."/>
            <person name="Billiau K."/>
            <person name="Bonnet E."/>
            <person name="Bothwell J.H."/>
            <person name="Bowler C."/>
            <person name="Boyen C."/>
            <person name="Brownlee C."/>
            <person name="Carrano C.J."/>
            <person name="Charrier B."/>
            <person name="Cho G.Y."/>
            <person name="Coelho S.M."/>
            <person name="Collen J."/>
            <person name="Corre E."/>
            <person name="Da Silva C."/>
            <person name="Delage L."/>
            <person name="Delaroque N."/>
            <person name="Dittami S.M."/>
            <person name="Doulbeau S."/>
            <person name="Elias M."/>
            <person name="Farnham G."/>
            <person name="Gachon C.M."/>
            <person name="Gschloessl B."/>
            <person name="Heesch S."/>
            <person name="Jabbari K."/>
            <person name="Jubin C."/>
            <person name="Kawai H."/>
            <person name="Kimura K."/>
            <person name="Kloareg B."/>
            <person name="Kupper F.C."/>
            <person name="Lang D."/>
            <person name="Le Bail A."/>
            <person name="Leblanc C."/>
            <person name="Lerouge P."/>
            <person name="Lohr M."/>
            <person name="Lopez P.J."/>
            <person name="Martens C."/>
            <person name="Maumus F."/>
            <person name="Michel G."/>
            <person name="Miranda-Saavedra D."/>
            <person name="Morales J."/>
            <person name="Moreau H."/>
            <person name="Motomura T."/>
            <person name="Nagasato C."/>
            <person name="Napoli C.A."/>
            <person name="Nelson D.R."/>
            <person name="Nyvall-Collen P."/>
            <person name="Peters A.F."/>
            <person name="Pommier C."/>
            <person name="Potin P."/>
            <person name="Poulain J."/>
            <person name="Quesneville H."/>
            <person name="Read B."/>
            <person name="Rensing S.A."/>
            <person name="Ritter A."/>
            <person name="Rousvoal S."/>
            <person name="Samanta M."/>
            <person name="Samson G."/>
            <person name="Schroeder D.C."/>
            <person name="Segurens B."/>
            <person name="Strittmatter M."/>
            <person name="Tonon T."/>
            <person name="Tregear J.W."/>
            <person name="Valentin K."/>
            <person name="von Dassow P."/>
            <person name="Yamagishi T."/>
            <person name="Van de Peer Y."/>
            <person name="Wincker P."/>
        </authorList>
    </citation>
    <scope>NUCLEOTIDE SEQUENCE [LARGE SCALE GENOMIC DNA]</scope>
    <source>
        <strain evidence="11">Ec32 / CCAP1310/4</strain>
    </source>
</reference>
<evidence type="ECO:0000256" key="7">
    <source>
        <dbReference type="ARBA" id="ARBA00023002"/>
    </source>
</evidence>
<dbReference type="InterPro" id="IPR012349">
    <property type="entry name" value="Split_barrel_FMN-bd"/>
</dbReference>
<dbReference type="EMBL" id="FN648384">
    <property type="protein sequence ID" value="CBJ49183.1"/>
    <property type="molecule type" value="Genomic_DNA"/>
</dbReference>
<organism evidence="10 11">
    <name type="scientific">Ectocarpus siliculosus</name>
    <name type="common">Brown alga</name>
    <name type="synonym">Conferva siliculosa</name>
    <dbReference type="NCBI Taxonomy" id="2880"/>
    <lineage>
        <taxon>Eukaryota</taxon>
        <taxon>Sar</taxon>
        <taxon>Stramenopiles</taxon>
        <taxon>Ochrophyta</taxon>
        <taxon>PX clade</taxon>
        <taxon>Phaeophyceae</taxon>
        <taxon>Ectocarpales</taxon>
        <taxon>Ectocarpaceae</taxon>
        <taxon>Ectocarpus</taxon>
    </lineage>
</organism>
<proteinExistence type="predicted"/>
<dbReference type="InterPro" id="IPR011576">
    <property type="entry name" value="Pyridox_Oxase_N"/>
</dbReference>
<feature type="compositionally biased region" description="Polar residues" evidence="8">
    <location>
        <begin position="236"/>
        <end position="257"/>
    </location>
</feature>
<dbReference type="SUPFAM" id="SSF48403">
    <property type="entry name" value="Ankyrin repeat"/>
    <property type="match status" value="1"/>
</dbReference>
<feature type="compositionally biased region" description="Low complexity" evidence="8">
    <location>
        <begin position="207"/>
        <end position="222"/>
    </location>
</feature>
<comment type="cofactor">
    <cofactor evidence="1">
        <name>FMN</name>
        <dbReference type="ChEBI" id="CHEBI:58210"/>
    </cofactor>
</comment>
<dbReference type="InParanoid" id="D7FQS6"/>
<dbReference type="EC" id="1.4.3.5" evidence="4"/>
<feature type="region of interest" description="Disordered" evidence="8">
    <location>
        <begin position="1"/>
        <end position="83"/>
    </location>
</feature>
<keyword evidence="6" id="KW-0288">FMN</keyword>
<comment type="pathway">
    <text evidence="3">Cofactor metabolism; pyridoxal 5'-phosphate salvage; pyridoxal 5'-phosphate from pyridoxine 5'-phosphate: step 1/1.</text>
</comment>
<dbReference type="Proteomes" id="UP000002630">
    <property type="component" value="Linkage Group LG02"/>
</dbReference>
<evidence type="ECO:0000256" key="1">
    <source>
        <dbReference type="ARBA" id="ARBA00001917"/>
    </source>
</evidence>
<dbReference type="PANTHER" id="PTHR10851">
    <property type="entry name" value="PYRIDOXINE-5-PHOSPHATE OXIDASE"/>
    <property type="match status" value="1"/>
</dbReference>
<dbReference type="GO" id="GO:0008615">
    <property type="term" value="P:pyridoxine biosynthetic process"/>
    <property type="evidence" value="ECO:0007669"/>
    <property type="project" value="InterPro"/>
</dbReference>
<evidence type="ECO:0000256" key="8">
    <source>
        <dbReference type="SAM" id="MobiDB-lite"/>
    </source>
</evidence>
<dbReference type="Pfam" id="PF13637">
    <property type="entry name" value="Ank_4"/>
    <property type="match status" value="1"/>
</dbReference>
<dbReference type="OrthoDB" id="303614at2759"/>
<evidence type="ECO:0000256" key="6">
    <source>
        <dbReference type="ARBA" id="ARBA00022643"/>
    </source>
</evidence>
<feature type="compositionally biased region" description="Gly residues" evidence="8">
    <location>
        <begin position="1"/>
        <end position="16"/>
    </location>
</feature>
<gene>
    <name evidence="10" type="ORF">Esi_0207_0057</name>
</gene>
<dbReference type="PANTHER" id="PTHR10851:SF0">
    <property type="entry name" value="PYRIDOXINE-5'-PHOSPHATE OXIDASE"/>
    <property type="match status" value="1"/>
</dbReference>
<feature type="domain" description="Pyridoxamine 5'-phosphate oxidase N-terminal" evidence="9">
    <location>
        <begin position="393"/>
        <end position="510"/>
    </location>
</feature>
<keyword evidence="5" id="KW-0285">Flavoprotein</keyword>
<evidence type="ECO:0000313" key="11">
    <source>
        <dbReference type="Proteomes" id="UP000002630"/>
    </source>
</evidence>
<dbReference type="Gene3D" id="1.25.40.20">
    <property type="entry name" value="Ankyrin repeat-containing domain"/>
    <property type="match status" value="1"/>
</dbReference>
<dbReference type="EMBL" id="FN649727">
    <property type="protein sequence ID" value="CBJ49183.1"/>
    <property type="molecule type" value="Genomic_DNA"/>
</dbReference>
<name>D7FQS6_ECTSI</name>
<evidence type="ECO:0000256" key="4">
    <source>
        <dbReference type="ARBA" id="ARBA00012801"/>
    </source>
</evidence>
<dbReference type="InterPro" id="IPR002110">
    <property type="entry name" value="Ankyrin_rpt"/>
</dbReference>
<feature type="compositionally biased region" description="Pro residues" evidence="8">
    <location>
        <begin position="258"/>
        <end position="270"/>
    </location>
</feature>
<comment type="pathway">
    <text evidence="2">Cofactor metabolism; pyridoxal 5'-phosphate salvage; pyridoxal 5'-phosphate from pyridoxamine 5'-phosphate: step 1/1.</text>
</comment>
<feature type="compositionally biased region" description="Acidic residues" evidence="8">
    <location>
        <begin position="68"/>
        <end position="83"/>
    </location>
</feature>
<dbReference type="InterPro" id="IPR000659">
    <property type="entry name" value="Pyridox_Oxase"/>
</dbReference>